<accession>A0A3D8JAN9</accession>
<evidence type="ECO:0000259" key="11">
    <source>
        <dbReference type="Pfam" id="PF02875"/>
    </source>
</evidence>
<dbReference type="SUPFAM" id="SSF53623">
    <property type="entry name" value="MurD-like peptide ligases, catalytic domain"/>
    <property type="match status" value="1"/>
</dbReference>
<feature type="binding site" evidence="9">
    <location>
        <position position="150"/>
    </location>
    <ligand>
        <name>UDP-N-acetyl-alpha-D-muramoyl-L-alanyl-D-glutamate</name>
        <dbReference type="ChEBI" id="CHEBI:83900"/>
    </ligand>
</feature>
<feature type="binding site" evidence="9">
    <location>
        <begin position="72"/>
        <end position="78"/>
    </location>
    <ligand>
        <name>ATP</name>
        <dbReference type="ChEBI" id="CHEBI:30616"/>
    </ligand>
</feature>
<dbReference type="NCBIfam" id="NF001126">
    <property type="entry name" value="PRK00139.1-4"/>
    <property type="match status" value="1"/>
</dbReference>
<evidence type="ECO:0000256" key="5">
    <source>
        <dbReference type="ARBA" id="ARBA00022840"/>
    </source>
</evidence>
<feature type="modified residue" description="N6-carboxylysine" evidence="9">
    <location>
        <position position="182"/>
    </location>
</feature>
<keyword evidence="7 9" id="KW-0573">Peptidoglycan synthesis</keyword>
<evidence type="ECO:0000259" key="12">
    <source>
        <dbReference type="Pfam" id="PF08245"/>
    </source>
</evidence>
<proteinExistence type="inferred from homology"/>
<keyword evidence="2 9" id="KW-0963">Cytoplasm</keyword>
<dbReference type="HAMAP" id="MF_00208">
    <property type="entry name" value="MurE"/>
    <property type="match status" value="1"/>
</dbReference>
<dbReference type="GO" id="GO:0008360">
    <property type="term" value="P:regulation of cell shape"/>
    <property type="evidence" value="ECO:0007669"/>
    <property type="project" value="UniProtKB-KW"/>
</dbReference>
<evidence type="ECO:0000256" key="2">
    <source>
        <dbReference type="ARBA" id="ARBA00022490"/>
    </source>
</evidence>
<feature type="binding site" evidence="9">
    <location>
        <position position="331"/>
    </location>
    <ligand>
        <name>meso-2,6-diaminopimelate</name>
        <dbReference type="ChEBI" id="CHEBI:57791"/>
    </ligand>
</feature>
<reference evidence="13 14" key="1">
    <citation type="submission" date="2018-04" db="EMBL/GenBank/DDBJ databases">
        <title>Novel Campyloabacter and Helicobacter Species and Strains.</title>
        <authorList>
            <person name="Mannion A.J."/>
            <person name="Shen Z."/>
            <person name="Fox J.G."/>
        </authorList>
    </citation>
    <scope>NUCLEOTIDE SEQUENCE [LARGE SCALE GENOMIC DNA]</scope>
    <source>
        <strain evidence="13 14">MIT 04-9362</strain>
    </source>
</reference>
<name>A0A3D8JAN9_9HELI</name>
<keyword evidence="14" id="KW-1185">Reference proteome</keyword>
<comment type="pathway">
    <text evidence="9 10">Cell wall biogenesis; peptidoglycan biosynthesis.</text>
</comment>
<evidence type="ECO:0000256" key="10">
    <source>
        <dbReference type="RuleBase" id="RU004135"/>
    </source>
</evidence>
<evidence type="ECO:0000256" key="7">
    <source>
        <dbReference type="ARBA" id="ARBA00022984"/>
    </source>
</evidence>
<dbReference type="Gene3D" id="3.40.1190.10">
    <property type="entry name" value="Mur-like, catalytic domain"/>
    <property type="match status" value="1"/>
</dbReference>
<comment type="caution">
    <text evidence="9">Lacks conserved residue(s) required for the propagation of feature annotation.</text>
</comment>
<dbReference type="GO" id="GO:0000287">
    <property type="term" value="F:magnesium ion binding"/>
    <property type="evidence" value="ECO:0007669"/>
    <property type="project" value="UniProtKB-UniRule"/>
</dbReference>
<feature type="domain" description="Mur ligase central" evidence="12">
    <location>
        <begin position="70"/>
        <end position="263"/>
    </location>
</feature>
<dbReference type="SUPFAM" id="SSF53244">
    <property type="entry name" value="MurD-like peptide ligases, peptide-binding domain"/>
    <property type="match status" value="1"/>
</dbReference>
<dbReference type="InterPro" id="IPR018109">
    <property type="entry name" value="Folylpolyglutamate_synth_CS"/>
</dbReference>
<evidence type="ECO:0000256" key="8">
    <source>
        <dbReference type="ARBA" id="ARBA00023316"/>
    </source>
</evidence>
<evidence type="ECO:0000256" key="6">
    <source>
        <dbReference type="ARBA" id="ARBA00022960"/>
    </source>
</evidence>
<dbReference type="Pfam" id="PF02875">
    <property type="entry name" value="Mur_ligase_C"/>
    <property type="match status" value="1"/>
</dbReference>
<protein>
    <recommendedName>
        <fullName evidence="9">UDP-N-acetylmuramoyl-L-alanyl-D-glutamate--2,6-diaminopimelate ligase</fullName>
        <ecNumber evidence="9">6.3.2.13</ecNumber>
    </recommendedName>
    <alternativeName>
        <fullName evidence="9">Meso-A2pm-adding enzyme</fullName>
    </alternativeName>
    <alternativeName>
        <fullName evidence="9">Meso-diaminopimelate-adding enzyme</fullName>
    </alternativeName>
    <alternativeName>
        <fullName evidence="9">UDP-MurNAc-L-Ala-D-Glu:meso-diaminopimelate ligase</fullName>
    </alternativeName>
    <alternativeName>
        <fullName evidence="9">UDP-MurNAc-tripeptide synthetase</fullName>
    </alternativeName>
    <alternativeName>
        <fullName evidence="9">UDP-N-acetylmuramyl-tripeptide synthetase</fullName>
    </alternativeName>
</protein>
<comment type="function">
    <text evidence="9">Catalyzes the addition of meso-diaminopimelic acid to the nucleotide precursor UDP-N-acetylmuramoyl-L-alanyl-D-glutamate (UMAG) in the biosynthesis of bacterial cell-wall peptidoglycan.</text>
</comment>
<evidence type="ECO:0000256" key="4">
    <source>
        <dbReference type="ARBA" id="ARBA00022741"/>
    </source>
</evidence>
<keyword evidence="3 9" id="KW-0436">Ligase</keyword>
<keyword evidence="9 10" id="KW-0132">Cell division</keyword>
<keyword evidence="5 9" id="KW-0067">ATP-binding</keyword>
<dbReference type="InterPro" id="IPR013221">
    <property type="entry name" value="Mur_ligase_cen"/>
</dbReference>
<comment type="cofactor">
    <cofactor evidence="9">
        <name>Mg(2+)</name>
        <dbReference type="ChEBI" id="CHEBI:18420"/>
    </cofactor>
</comment>
<dbReference type="Proteomes" id="UP000256695">
    <property type="component" value="Unassembled WGS sequence"/>
</dbReference>
<keyword evidence="8 9" id="KW-0961">Cell wall biogenesis/degradation</keyword>
<dbReference type="InterPro" id="IPR036615">
    <property type="entry name" value="Mur_ligase_C_dom_sf"/>
</dbReference>
<comment type="subcellular location">
    <subcellularLocation>
        <location evidence="9 10">Cytoplasm</location>
    </subcellularLocation>
</comment>
<comment type="catalytic activity">
    <reaction evidence="9">
        <text>UDP-N-acetyl-alpha-D-muramoyl-L-alanyl-D-glutamate + meso-2,6-diaminopimelate + ATP = UDP-N-acetyl-alpha-D-muramoyl-L-alanyl-gamma-D-glutamyl-meso-2,6-diaminopimelate + ADP + phosphate + H(+)</text>
        <dbReference type="Rhea" id="RHEA:23676"/>
        <dbReference type="ChEBI" id="CHEBI:15378"/>
        <dbReference type="ChEBI" id="CHEBI:30616"/>
        <dbReference type="ChEBI" id="CHEBI:43474"/>
        <dbReference type="ChEBI" id="CHEBI:57791"/>
        <dbReference type="ChEBI" id="CHEBI:83900"/>
        <dbReference type="ChEBI" id="CHEBI:83905"/>
        <dbReference type="ChEBI" id="CHEBI:456216"/>
        <dbReference type="EC" id="6.3.2.13"/>
    </reaction>
</comment>
<dbReference type="GO" id="GO:0009252">
    <property type="term" value="P:peptidoglycan biosynthetic process"/>
    <property type="evidence" value="ECO:0007669"/>
    <property type="project" value="UniProtKB-UniRule"/>
</dbReference>
<keyword evidence="4 9" id="KW-0547">Nucleotide-binding</keyword>
<dbReference type="EMBL" id="NXLX01000007">
    <property type="protein sequence ID" value="RDU73961.1"/>
    <property type="molecule type" value="Genomic_DNA"/>
</dbReference>
<comment type="PTM">
    <text evidence="9">Carboxylation is probably crucial for Mg(2+) binding and, consequently, for the gamma-phosphate positioning of ATP.</text>
</comment>
<evidence type="ECO:0000256" key="3">
    <source>
        <dbReference type="ARBA" id="ARBA00022598"/>
    </source>
</evidence>
<comment type="caution">
    <text evidence="13">The sequence shown here is derived from an EMBL/GenBank/DDBJ whole genome shotgun (WGS) entry which is preliminary data.</text>
</comment>
<feature type="binding site" evidence="9">
    <location>
        <position position="148"/>
    </location>
    <ligand>
        <name>UDP-N-acetyl-alpha-D-muramoyl-L-alanyl-D-glutamate</name>
        <dbReference type="ChEBI" id="CHEBI:83900"/>
    </ligand>
</feature>
<organism evidence="13 14">
    <name type="scientific">Helicobacter anseris</name>
    <dbReference type="NCBI Taxonomy" id="375926"/>
    <lineage>
        <taxon>Bacteria</taxon>
        <taxon>Pseudomonadati</taxon>
        <taxon>Campylobacterota</taxon>
        <taxon>Epsilonproteobacteria</taxon>
        <taxon>Campylobacterales</taxon>
        <taxon>Helicobacteraceae</taxon>
        <taxon>Helicobacter</taxon>
    </lineage>
</organism>
<dbReference type="InterPro" id="IPR004101">
    <property type="entry name" value="Mur_ligase_C"/>
</dbReference>
<keyword evidence="9 10" id="KW-0131">Cell cycle</keyword>
<dbReference type="PANTHER" id="PTHR23135:SF4">
    <property type="entry name" value="UDP-N-ACETYLMURAMOYL-L-ALANYL-D-GLUTAMATE--2,6-DIAMINOPIMELATE LIGASE MURE HOMOLOG, CHLOROPLASTIC"/>
    <property type="match status" value="1"/>
</dbReference>
<feature type="binding site" evidence="9">
    <location>
        <begin position="115"/>
        <end position="116"/>
    </location>
    <ligand>
        <name>UDP-N-acetyl-alpha-D-muramoyl-L-alanyl-D-glutamate</name>
        <dbReference type="ChEBI" id="CHEBI:83900"/>
    </ligand>
</feature>
<dbReference type="Gene3D" id="3.90.190.20">
    <property type="entry name" value="Mur ligase, C-terminal domain"/>
    <property type="match status" value="1"/>
</dbReference>
<comment type="similarity">
    <text evidence="1 9">Belongs to the MurCDEF family. MurE subfamily.</text>
</comment>
<feature type="binding site" evidence="9">
    <location>
        <position position="407"/>
    </location>
    <ligand>
        <name>meso-2,6-diaminopimelate</name>
        <dbReference type="ChEBI" id="CHEBI:57791"/>
    </ligand>
</feature>
<evidence type="ECO:0000256" key="1">
    <source>
        <dbReference type="ARBA" id="ARBA00005898"/>
    </source>
</evidence>
<dbReference type="InterPro" id="IPR036565">
    <property type="entry name" value="Mur-like_cat_sf"/>
</dbReference>
<dbReference type="UniPathway" id="UPA00219"/>
<dbReference type="RefSeq" id="WP_115578926.1">
    <property type="nucleotide sequence ID" value="NZ_NXLX01000007.1"/>
</dbReference>
<dbReference type="AlphaFoldDB" id="A0A3D8JAN9"/>
<feature type="binding site" evidence="9">
    <location>
        <begin position="355"/>
        <end position="358"/>
    </location>
    <ligand>
        <name>meso-2,6-diaminopimelate</name>
        <dbReference type="ChEBI" id="CHEBI:57791"/>
    </ligand>
</feature>
<keyword evidence="6 9" id="KW-0133">Cell shape</keyword>
<dbReference type="PROSITE" id="PS01011">
    <property type="entry name" value="FOLYLPOLYGLU_SYNT_1"/>
    <property type="match status" value="1"/>
</dbReference>
<keyword evidence="9" id="KW-0460">Magnesium</keyword>
<dbReference type="Pfam" id="PF08245">
    <property type="entry name" value="Mur_ligase_M"/>
    <property type="match status" value="1"/>
</dbReference>
<feature type="short sequence motif" description="Meso-diaminopimelate recognition motif" evidence="9">
    <location>
        <begin position="355"/>
        <end position="358"/>
    </location>
</feature>
<feature type="domain" description="Mur ligase C-terminal" evidence="11">
    <location>
        <begin position="287"/>
        <end position="409"/>
    </location>
</feature>
<dbReference type="GO" id="GO:0005524">
    <property type="term" value="F:ATP binding"/>
    <property type="evidence" value="ECO:0007669"/>
    <property type="project" value="UniProtKB-UniRule"/>
</dbReference>
<feature type="binding site" evidence="9">
    <location>
        <position position="411"/>
    </location>
    <ligand>
        <name>meso-2,6-diaminopimelate</name>
        <dbReference type="ChEBI" id="CHEBI:57791"/>
    </ligand>
</feature>
<dbReference type="OrthoDB" id="9800958at2"/>
<evidence type="ECO:0000313" key="13">
    <source>
        <dbReference type="EMBL" id="RDU73961.1"/>
    </source>
</evidence>
<dbReference type="GO" id="GO:0004326">
    <property type="term" value="F:tetrahydrofolylpolyglutamate synthase activity"/>
    <property type="evidence" value="ECO:0007669"/>
    <property type="project" value="InterPro"/>
</dbReference>
<dbReference type="InterPro" id="IPR005761">
    <property type="entry name" value="UDP-N-AcMur-Glu-dNH2Pim_ligase"/>
</dbReference>
<evidence type="ECO:0000256" key="9">
    <source>
        <dbReference type="HAMAP-Rule" id="MF_00208"/>
    </source>
</evidence>
<dbReference type="GO" id="GO:0051301">
    <property type="term" value="P:cell division"/>
    <property type="evidence" value="ECO:0007669"/>
    <property type="project" value="UniProtKB-KW"/>
</dbReference>
<dbReference type="PANTHER" id="PTHR23135">
    <property type="entry name" value="MUR LIGASE FAMILY MEMBER"/>
    <property type="match status" value="1"/>
</dbReference>
<gene>
    <name evidence="9" type="primary">murE</name>
    <name evidence="13" type="ORF">CQA57_03890</name>
</gene>
<dbReference type="NCBIfam" id="TIGR01085">
    <property type="entry name" value="murE"/>
    <property type="match status" value="1"/>
</dbReference>
<feature type="binding site" evidence="9">
    <location>
        <position position="142"/>
    </location>
    <ligand>
        <name>UDP-N-acetyl-alpha-D-muramoyl-L-alanyl-D-glutamate</name>
        <dbReference type="ChEBI" id="CHEBI:83900"/>
    </ligand>
</feature>
<dbReference type="EC" id="6.3.2.13" evidence="9"/>
<evidence type="ECO:0000313" key="14">
    <source>
        <dbReference type="Proteomes" id="UP000256695"/>
    </source>
</evidence>
<feature type="binding site" evidence="9">
    <location>
        <position position="21"/>
    </location>
    <ligand>
        <name>UDP-N-acetyl-alpha-D-muramoyl-L-alanyl-D-glutamate</name>
        <dbReference type="ChEBI" id="CHEBI:83900"/>
    </ligand>
</feature>
<sequence>MKIKFDIFYKDRNYQYLSDNSKDCEDKNTLFVQTTRNADFVPKVKSKGLEILHFTDLKKYFRFPPKIIGITGTNGKTTIANLIYFILLDRGYSCAMLGTQGLFFNHKQLKPKGLTTPTILELYENMDLLAGLGCEFLVMEVSSHAIEQQRIYGVDFSSKVISNITSDHLDYHKTIEAYRAIKNDFLKDEIQKIINLDDKNINFNPINAFSYSIDSNLADLYVKNYDISGAIKAELVFDTKSYVLDSNLYGLHNLYNMLAALLCVKNNTSATMEDILQSIKKFEGVSGRMEVISKNPLVIVDFAHTHDGMEKIFESFSDKKIIVLFGAGGDRDRTKRPLMGRVADLYAQRIYLTSDNPRSENPQDIIQDILEGIEHKDKVVIEPDRKQAMRQALRDLQGDGGVLLVLGKGDEREQILGDRVIVFDDREVLRQLLKEC</sequence>
<dbReference type="GO" id="GO:0008765">
    <property type="term" value="F:UDP-N-acetylmuramoylalanyl-D-glutamate-2,6-diaminopimelate ligase activity"/>
    <property type="evidence" value="ECO:0007669"/>
    <property type="project" value="UniProtKB-UniRule"/>
</dbReference>
<dbReference type="GO" id="GO:0005737">
    <property type="term" value="C:cytoplasm"/>
    <property type="evidence" value="ECO:0007669"/>
    <property type="project" value="UniProtKB-SubCell"/>
</dbReference>
<dbReference type="GO" id="GO:0071555">
    <property type="term" value="P:cell wall organization"/>
    <property type="evidence" value="ECO:0007669"/>
    <property type="project" value="UniProtKB-KW"/>
</dbReference>